<protein>
    <submittedName>
        <fullName evidence="1">Uncharacterized protein</fullName>
    </submittedName>
</protein>
<dbReference type="AlphaFoldDB" id="A0A172XSH4"/>
<dbReference type="EMBL" id="CP015199">
    <property type="protein sequence ID" value="ANF49894.1"/>
    <property type="molecule type" value="Genomic_DNA"/>
</dbReference>
<dbReference type="RefSeq" id="WP_066751921.1">
    <property type="nucleotide sequence ID" value="NZ_CP015199.1"/>
</dbReference>
<proteinExistence type="predicted"/>
<name>A0A172XSH4_9FLAO</name>
<dbReference type="KEGG" id="chh:A0O34_04835"/>
<sequence>MKKLILLLIFIILSCAKDTQRVAMECYVYDSTTKKPVEDVEITQQLDGENVIVAKTSAKGYFKVTRSTKLSFGMETHNLANLFFLKKNGYLTDTIETSGGANDLYKQDSIFLRKL</sequence>
<keyword evidence="2" id="KW-1185">Reference proteome</keyword>
<accession>A0A172XSH4</accession>
<reference evidence="1 2" key="1">
    <citation type="submission" date="2016-04" db="EMBL/GenBank/DDBJ databases">
        <title>Complete Genome Sequence of Chryseobacterium sp. IHBB 10212.</title>
        <authorList>
            <person name="Pal M."/>
            <person name="Swarnkar M.K."/>
            <person name="Kaushal K."/>
            <person name="Chhibber S."/>
            <person name="Singh A.K."/>
            <person name="Gulati A."/>
        </authorList>
    </citation>
    <scope>NUCLEOTIDE SEQUENCE [LARGE SCALE GENOMIC DNA]</scope>
    <source>
        <strain evidence="1 2">IHBB 10212</strain>
    </source>
</reference>
<gene>
    <name evidence="1" type="ORF">A0O34_04835</name>
</gene>
<evidence type="ECO:0000313" key="2">
    <source>
        <dbReference type="Proteomes" id="UP000077824"/>
    </source>
</evidence>
<dbReference type="OrthoDB" id="1258291at2"/>
<dbReference type="Proteomes" id="UP000077824">
    <property type="component" value="Chromosome"/>
</dbReference>
<evidence type="ECO:0000313" key="1">
    <source>
        <dbReference type="EMBL" id="ANF49894.1"/>
    </source>
</evidence>
<dbReference type="STRING" id="1685010.A0O34_04835"/>
<organism evidence="1 2">
    <name type="scientific">Chryseobacterium glaciei</name>
    <dbReference type="NCBI Taxonomy" id="1685010"/>
    <lineage>
        <taxon>Bacteria</taxon>
        <taxon>Pseudomonadati</taxon>
        <taxon>Bacteroidota</taxon>
        <taxon>Flavobacteriia</taxon>
        <taxon>Flavobacteriales</taxon>
        <taxon>Weeksellaceae</taxon>
        <taxon>Chryseobacterium group</taxon>
        <taxon>Chryseobacterium</taxon>
    </lineage>
</organism>
<dbReference type="PROSITE" id="PS51257">
    <property type="entry name" value="PROKAR_LIPOPROTEIN"/>
    <property type="match status" value="1"/>
</dbReference>